<gene>
    <name evidence="1" type="ORF">PL2TA16_04110</name>
</gene>
<proteinExistence type="predicted"/>
<sequence length="99" mass="11635">MTNIKLLSDKSTLQVIPSVFPDSDEFQLWGSIFLTMDALTTLEFNEGADRHQWRFNYQHQSFCLNFEYYSESIWISPEGVEATQLIPSLHTYLRLNLQQ</sequence>
<dbReference type="PATRIC" id="fig|1353533.3.peg.3057"/>
<dbReference type="RefSeq" id="WP_023399938.1">
    <property type="nucleotide sequence ID" value="NZ_AUSV01000044.1"/>
</dbReference>
<dbReference type="Pfam" id="PF12305">
    <property type="entry name" value="DUF3630"/>
    <property type="match status" value="1"/>
</dbReference>
<organism evidence="1 2">
    <name type="scientific">Pseudoalteromonas luteoviolacea (strain 2ta16)</name>
    <dbReference type="NCBI Taxonomy" id="1353533"/>
    <lineage>
        <taxon>Bacteria</taxon>
        <taxon>Pseudomonadati</taxon>
        <taxon>Pseudomonadota</taxon>
        <taxon>Gammaproteobacteria</taxon>
        <taxon>Alteromonadales</taxon>
        <taxon>Pseudoalteromonadaceae</taxon>
        <taxon>Pseudoalteromonas</taxon>
    </lineage>
</organism>
<evidence type="ECO:0008006" key="3">
    <source>
        <dbReference type="Google" id="ProtNLM"/>
    </source>
</evidence>
<accession>V4HY93</accession>
<dbReference type="EMBL" id="AUSV01000044">
    <property type="protein sequence ID" value="ESP92909.1"/>
    <property type="molecule type" value="Genomic_DNA"/>
</dbReference>
<evidence type="ECO:0000313" key="1">
    <source>
        <dbReference type="EMBL" id="ESP92909.1"/>
    </source>
</evidence>
<reference evidence="2" key="1">
    <citation type="journal article" date="2014" name="Nat. Chem. Biol.">
        <title>Biosynthesis of polybrominated aromatic organic compounds by marine bacteria.</title>
        <authorList>
            <person name="Agarwal V."/>
            <person name="El Gamal A.A."/>
            <person name="Yamanaka K."/>
            <person name="Poth D."/>
            <person name="Kersten R.D."/>
            <person name="Schorn M."/>
            <person name="Allen E.E."/>
            <person name="Moore B.S."/>
        </authorList>
    </citation>
    <scope>NUCLEOTIDE SEQUENCE [LARGE SCALE GENOMIC DNA]</scope>
    <source>
        <strain evidence="2">2ta16</strain>
    </source>
</reference>
<evidence type="ECO:0000313" key="2">
    <source>
        <dbReference type="Proteomes" id="UP000017820"/>
    </source>
</evidence>
<dbReference type="InterPro" id="IPR022080">
    <property type="entry name" value="DUF3630"/>
</dbReference>
<protein>
    <recommendedName>
        <fullName evidence="3">DUF3630 domain-containing protein</fullName>
    </recommendedName>
</protein>
<name>V4HY93_PSEL2</name>
<comment type="caution">
    <text evidence="1">The sequence shown here is derived from an EMBL/GenBank/DDBJ whole genome shotgun (WGS) entry which is preliminary data.</text>
</comment>
<dbReference type="Proteomes" id="UP000017820">
    <property type="component" value="Unassembled WGS sequence"/>
</dbReference>
<dbReference type="AlphaFoldDB" id="V4HY93"/>